<proteinExistence type="predicted"/>
<accession>A0A9N9HSE3</accession>
<dbReference type="Proteomes" id="UP000789570">
    <property type="component" value="Unassembled WGS sequence"/>
</dbReference>
<organism evidence="1 2">
    <name type="scientific">Funneliformis caledonium</name>
    <dbReference type="NCBI Taxonomy" id="1117310"/>
    <lineage>
        <taxon>Eukaryota</taxon>
        <taxon>Fungi</taxon>
        <taxon>Fungi incertae sedis</taxon>
        <taxon>Mucoromycota</taxon>
        <taxon>Glomeromycotina</taxon>
        <taxon>Glomeromycetes</taxon>
        <taxon>Glomerales</taxon>
        <taxon>Glomeraceae</taxon>
        <taxon>Funneliformis</taxon>
    </lineage>
</organism>
<keyword evidence="2" id="KW-1185">Reference proteome</keyword>
<gene>
    <name evidence="1" type="ORF">FCALED_LOCUS13598</name>
</gene>
<name>A0A9N9HSE3_9GLOM</name>
<sequence length="69" mass="8034">MFDDTRSEALLGYQTDESLVTEYAFAFEEDDDEADLTQESAGKFYHHFSKIKELYDNSWILLMTLLSVV</sequence>
<protein>
    <submittedName>
        <fullName evidence="1">9804_t:CDS:1</fullName>
    </submittedName>
</protein>
<evidence type="ECO:0000313" key="2">
    <source>
        <dbReference type="Proteomes" id="UP000789570"/>
    </source>
</evidence>
<dbReference type="EMBL" id="CAJVPQ010008109">
    <property type="protein sequence ID" value="CAG8703692.1"/>
    <property type="molecule type" value="Genomic_DNA"/>
</dbReference>
<dbReference type="AlphaFoldDB" id="A0A9N9HSE3"/>
<comment type="caution">
    <text evidence="1">The sequence shown here is derived from an EMBL/GenBank/DDBJ whole genome shotgun (WGS) entry which is preliminary data.</text>
</comment>
<evidence type="ECO:0000313" key="1">
    <source>
        <dbReference type="EMBL" id="CAG8703692.1"/>
    </source>
</evidence>
<reference evidence="1" key="1">
    <citation type="submission" date="2021-06" db="EMBL/GenBank/DDBJ databases">
        <authorList>
            <person name="Kallberg Y."/>
            <person name="Tangrot J."/>
            <person name="Rosling A."/>
        </authorList>
    </citation>
    <scope>NUCLEOTIDE SEQUENCE</scope>
    <source>
        <strain evidence="1">UK204</strain>
    </source>
</reference>